<name>A0ABY5K377_9BACI</name>
<feature type="domain" description="HTH merR-type" evidence="2">
    <location>
        <begin position="1"/>
        <end position="69"/>
    </location>
</feature>
<dbReference type="CDD" id="cd01106">
    <property type="entry name" value="HTH_TipAL-Mta"/>
    <property type="match status" value="1"/>
</dbReference>
<dbReference type="EMBL" id="CP101914">
    <property type="protein sequence ID" value="UUI05617.1"/>
    <property type="molecule type" value="Genomic_DNA"/>
</dbReference>
<evidence type="ECO:0000256" key="1">
    <source>
        <dbReference type="ARBA" id="ARBA00023125"/>
    </source>
</evidence>
<reference evidence="3" key="1">
    <citation type="submission" date="2022-07" db="EMBL/GenBank/DDBJ databases">
        <title>FELIX.</title>
        <authorList>
            <person name="Wan K.H."/>
            <person name="Park S."/>
            <person name="Lawrence Q."/>
            <person name="Eichenberger J.P."/>
            <person name="Booth B.W."/>
            <person name="Piaggio A.J."/>
            <person name="Chandler J.C."/>
            <person name="Franklin A.B."/>
            <person name="Celniker S.E."/>
        </authorList>
    </citation>
    <scope>NUCLEOTIDE SEQUENCE</scope>
    <source>
        <strain evidence="3">QA-1986 374</strain>
    </source>
</reference>
<dbReference type="Pfam" id="PF13411">
    <property type="entry name" value="MerR_1"/>
    <property type="match status" value="1"/>
</dbReference>
<dbReference type="PROSITE" id="PS50937">
    <property type="entry name" value="HTH_MERR_2"/>
    <property type="match status" value="1"/>
</dbReference>
<dbReference type="SUPFAM" id="SSF46955">
    <property type="entry name" value="Putative DNA-binding domain"/>
    <property type="match status" value="1"/>
</dbReference>
<organism evidence="3 4">
    <name type="scientific">Oceanobacillus jeddahense</name>
    <dbReference type="NCBI Taxonomy" id="1462527"/>
    <lineage>
        <taxon>Bacteria</taxon>
        <taxon>Bacillati</taxon>
        <taxon>Bacillota</taxon>
        <taxon>Bacilli</taxon>
        <taxon>Bacillales</taxon>
        <taxon>Bacillaceae</taxon>
        <taxon>Oceanobacillus</taxon>
    </lineage>
</organism>
<evidence type="ECO:0000313" key="3">
    <source>
        <dbReference type="EMBL" id="UUI05617.1"/>
    </source>
</evidence>
<dbReference type="Gene3D" id="1.10.1660.10">
    <property type="match status" value="1"/>
</dbReference>
<evidence type="ECO:0000313" key="4">
    <source>
        <dbReference type="Proteomes" id="UP001059773"/>
    </source>
</evidence>
<protein>
    <submittedName>
        <fullName evidence="3">MerR family transcriptional regulator</fullName>
    </submittedName>
</protein>
<dbReference type="InterPro" id="IPR047057">
    <property type="entry name" value="MerR_fam"/>
</dbReference>
<gene>
    <name evidence="3" type="ORF">NP439_18965</name>
</gene>
<dbReference type="InterPro" id="IPR000551">
    <property type="entry name" value="MerR-type_HTH_dom"/>
</dbReference>
<keyword evidence="4" id="KW-1185">Reference proteome</keyword>
<dbReference type="PANTHER" id="PTHR30204:SF90">
    <property type="entry name" value="HTH-TYPE TRANSCRIPTIONAL ACTIVATOR MTA"/>
    <property type="match status" value="1"/>
</dbReference>
<dbReference type="InterPro" id="IPR009061">
    <property type="entry name" value="DNA-bd_dom_put_sf"/>
</dbReference>
<proteinExistence type="predicted"/>
<dbReference type="PANTHER" id="PTHR30204">
    <property type="entry name" value="REDOX-CYCLING DRUG-SENSING TRANSCRIPTIONAL ACTIVATOR SOXR"/>
    <property type="match status" value="1"/>
</dbReference>
<evidence type="ECO:0000259" key="2">
    <source>
        <dbReference type="PROSITE" id="PS50937"/>
    </source>
</evidence>
<dbReference type="SMART" id="SM00422">
    <property type="entry name" value="HTH_MERR"/>
    <property type="match status" value="1"/>
</dbReference>
<keyword evidence="1" id="KW-0238">DNA-binding</keyword>
<accession>A0ABY5K377</accession>
<sequence>MRVKEVTDLMDVSARTLHHYDEIGLLAPKETTSSGYRLYSEENIKTLQQILIFKELGLSLKEIKKIIYTPSFNQREALLLRWKMLVEKQRNIDKMITTIDKTIQYMLGKIRMTNEEKFEGLSFSHKTYEQEARRRWEMILSIM</sequence>
<dbReference type="Proteomes" id="UP001059773">
    <property type="component" value="Chromosome"/>
</dbReference>